<dbReference type="InterPro" id="IPR011611">
    <property type="entry name" value="PfkB_dom"/>
</dbReference>
<proteinExistence type="inferred from homology"/>
<protein>
    <submittedName>
        <fullName evidence="5">Sugar kinase</fullName>
    </submittedName>
</protein>
<keyword evidence="2" id="KW-0808">Transferase</keyword>
<evidence type="ECO:0000256" key="1">
    <source>
        <dbReference type="ARBA" id="ARBA00010688"/>
    </source>
</evidence>
<evidence type="ECO:0000259" key="4">
    <source>
        <dbReference type="Pfam" id="PF00294"/>
    </source>
</evidence>
<dbReference type="KEGG" id="run:DR864_27895"/>
<dbReference type="CDD" id="cd01166">
    <property type="entry name" value="KdgK"/>
    <property type="match status" value="1"/>
</dbReference>
<comment type="similarity">
    <text evidence="1">Belongs to the carbohydrate kinase PfkB family.</text>
</comment>
<keyword evidence="6" id="KW-1185">Reference proteome</keyword>
<gene>
    <name evidence="5" type="ORF">DR864_27895</name>
</gene>
<evidence type="ECO:0000256" key="3">
    <source>
        <dbReference type="ARBA" id="ARBA00022777"/>
    </source>
</evidence>
<name>A0A344TRM2_9BACT</name>
<dbReference type="AlphaFoldDB" id="A0A344TRM2"/>
<sequence>MKKIVTFGQIMMRLSPPGFTRFVQAHQFDITYAGGEANVGIATAQWGVEAVHVTRFPDNDMGRAAIMYLRKYGLNTSEIHFGGDRLPVYYVENGANARASQVIYDRMNDSFCTLDEREFDWERILKGADWFHFTGITPALSKSAAHACLQAVRTARKLGVKVSADVNYRKGLWQWGKTPKEVMPELVEHCDLIVCGNSNADELFDIYPKSGDKNGWVSTMKQVMERFPNLKLALDTKRQSISASHNELKGKAFDGHTYFKTITHDLHHIVDRIGSGDAFIAGFLFGYDYFKRDLQRTLDFATAAAALKHTIEGDFNLVSVDEIQRLATGDTSGKLSR</sequence>
<evidence type="ECO:0000313" key="6">
    <source>
        <dbReference type="Proteomes" id="UP000251993"/>
    </source>
</evidence>
<dbReference type="PANTHER" id="PTHR43320:SF2">
    <property type="entry name" value="2-DEHYDRO-3-DEOXYGLUCONOKINASE_2-DEHYDRO-3-DEOXYGALACTONOKINASE"/>
    <property type="match status" value="1"/>
</dbReference>
<reference evidence="5 6" key="1">
    <citation type="submission" date="2018-07" db="EMBL/GenBank/DDBJ databases">
        <title>Genome sequencing of Runella.</title>
        <authorList>
            <person name="Baek M.-G."/>
            <person name="Yi H."/>
        </authorList>
    </citation>
    <scope>NUCLEOTIDE SEQUENCE [LARGE SCALE GENOMIC DNA]</scope>
    <source>
        <strain evidence="5 6">HYN0085</strain>
    </source>
</reference>
<dbReference type="InterPro" id="IPR029056">
    <property type="entry name" value="Ribokinase-like"/>
</dbReference>
<dbReference type="OrthoDB" id="9813569at2"/>
<dbReference type="Proteomes" id="UP000251993">
    <property type="component" value="Chromosome"/>
</dbReference>
<dbReference type="PANTHER" id="PTHR43320">
    <property type="entry name" value="SUGAR KINASE"/>
    <property type="match status" value="1"/>
</dbReference>
<dbReference type="GO" id="GO:0016301">
    <property type="term" value="F:kinase activity"/>
    <property type="evidence" value="ECO:0007669"/>
    <property type="project" value="UniProtKB-KW"/>
</dbReference>
<dbReference type="RefSeq" id="WP_114070054.1">
    <property type="nucleotide sequence ID" value="NZ_CP030850.1"/>
</dbReference>
<accession>A0A344TRM2</accession>
<dbReference type="EMBL" id="CP030850">
    <property type="protein sequence ID" value="AXE21293.1"/>
    <property type="molecule type" value="Genomic_DNA"/>
</dbReference>
<evidence type="ECO:0000313" key="5">
    <source>
        <dbReference type="EMBL" id="AXE21293.1"/>
    </source>
</evidence>
<dbReference type="InterPro" id="IPR052700">
    <property type="entry name" value="Carb_kinase_PfkB-like"/>
</dbReference>
<keyword evidence="3 5" id="KW-0418">Kinase</keyword>
<dbReference type="SUPFAM" id="SSF53613">
    <property type="entry name" value="Ribokinase-like"/>
    <property type="match status" value="1"/>
</dbReference>
<dbReference type="Gene3D" id="3.40.1190.20">
    <property type="match status" value="1"/>
</dbReference>
<organism evidence="5 6">
    <name type="scientific">Runella rosea</name>
    <dbReference type="NCBI Taxonomy" id="2259595"/>
    <lineage>
        <taxon>Bacteria</taxon>
        <taxon>Pseudomonadati</taxon>
        <taxon>Bacteroidota</taxon>
        <taxon>Cytophagia</taxon>
        <taxon>Cytophagales</taxon>
        <taxon>Spirosomataceae</taxon>
        <taxon>Runella</taxon>
    </lineage>
</organism>
<evidence type="ECO:0000256" key="2">
    <source>
        <dbReference type="ARBA" id="ARBA00022679"/>
    </source>
</evidence>
<feature type="domain" description="Carbohydrate kinase PfkB" evidence="4">
    <location>
        <begin position="1"/>
        <end position="310"/>
    </location>
</feature>
<dbReference type="Pfam" id="PF00294">
    <property type="entry name" value="PfkB"/>
    <property type="match status" value="1"/>
</dbReference>